<dbReference type="EMBL" id="CADEBC010000599">
    <property type="protein sequence ID" value="CAB3258768.1"/>
    <property type="molecule type" value="Genomic_DNA"/>
</dbReference>
<name>A0A8S1BGF1_ARCPL</name>
<evidence type="ECO:0008006" key="10">
    <source>
        <dbReference type="Google" id="ProtNLM"/>
    </source>
</evidence>
<dbReference type="GO" id="GO:0004497">
    <property type="term" value="F:monooxygenase activity"/>
    <property type="evidence" value="ECO:0007669"/>
    <property type="project" value="UniProtKB-KW"/>
</dbReference>
<gene>
    <name evidence="8" type="ORF">APLA_LOCUS16649</name>
</gene>
<dbReference type="OrthoDB" id="1470350at2759"/>
<proteinExistence type="inferred from homology"/>
<evidence type="ECO:0000256" key="6">
    <source>
        <dbReference type="ARBA" id="ARBA00023004"/>
    </source>
</evidence>
<sequence>MGSLSSSQPASAATWLFQRIETVLGLKLDANGIKEKQLMESFNMTCKLVTARIVEPWLQLDALYKLLPYQRTFEKNKEILRRFVKEIIKEKRKQIKDNIKIDTGDTKSMKSFLELHIESSGVDGRFSDEELLEESLVMLLAATDTSAVGLCFTICLLAKYPDVQEKVFQE</sequence>
<evidence type="ECO:0000256" key="5">
    <source>
        <dbReference type="ARBA" id="ARBA00023002"/>
    </source>
</evidence>
<evidence type="ECO:0000313" key="9">
    <source>
        <dbReference type="Proteomes" id="UP000494106"/>
    </source>
</evidence>
<dbReference type="GO" id="GO:0016705">
    <property type="term" value="F:oxidoreductase activity, acting on paired donors, with incorporation or reduction of molecular oxygen"/>
    <property type="evidence" value="ECO:0007669"/>
    <property type="project" value="InterPro"/>
</dbReference>
<keyword evidence="5" id="KW-0560">Oxidoreductase</keyword>
<dbReference type="Gene3D" id="1.10.630.10">
    <property type="entry name" value="Cytochrome P450"/>
    <property type="match status" value="1"/>
</dbReference>
<comment type="cofactor">
    <cofactor evidence="1">
        <name>heme</name>
        <dbReference type="ChEBI" id="CHEBI:30413"/>
    </cofactor>
</comment>
<dbReference type="Pfam" id="PF00067">
    <property type="entry name" value="p450"/>
    <property type="match status" value="1"/>
</dbReference>
<dbReference type="AlphaFoldDB" id="A0A8S1BGF1"/>
<evidence type="ECO:0000256" key="3">
    <source>
        <dbReference type="ARBA" id="ARBA00022617"/>
    </source>
</evidence>
<organism evidence="8 9">
    <name type="scientific">Arctia plantaginis</name>
    <name type="common">Wood tiger moth</name>
    <name type="synonym">Phalaena plantaginis</name>
    <dbReference type="NCBI Taxonomy" id="874455"/>
    <lineage>
        <taxon>Eukaryota</taxon>
        <taxon>Metazoa</taxon>
        <taxon>Ecdysozoa</taxon>
        <taxon>Arthropoda</taxon>
        <taxon>Hexapoda</taxon>
        <taxon>Insecta</taxon>
        <taxon>Pterygota</taxon>
        <taxon>Neoptera</taxon>
        <taxon>Endopterygota</taxon>
        <taxon>Lepidoptera</taxon>
        <taxon>Glossata</taxon>
        <taxon>Ditrysia</taxon>
        <taxon>Noctuoidea</taxon>
        <taxon>Erebidae</taxon>
        <taxon>Arctiinae</taxon>
        <taxon>Arctia</taxon>
    </lineage>
</organism>
<dbReference type="InterPro" id="IPR036396">
    <property type="entry name" value="Cyt_P450_sf"/>
</dbReference>
<reference evidence="8 9" key="1">
    <citation type="submission" date="2020-04" db="EMBL/GenBank/DDBJ databases">
        <authorList>
            <person name="Wallbank WR R."/>
            <person name="Pardo Diaz C."/>
            <person name="Kozak K."/>
            <person name="Martin S."/>
            <person name="Jiggins C."/>
            <person name="Moest M."/>
            <person name="Warren A I."/>
            <person name="Byers J.R.P. K."/>
            <person name="Montejo-Kovacevich G."/>
            <person name="Yen C E."/>
        </authorList>
    </citation>
    <scope>NUCLEOTIDE SEQUENCE [LARGE SCALE GENOMIC DNA]</scope>
</reference>
<keyword evidence="7" id="KW-0503">Monooxygenase</keyword>
<evidence type="ECO:0000256" key="1">
    <source>
        <dbReference type="ARBA" id="ARBA00001971"/>
    </source>
</evidence>
<protein>
    <recommendedName>
        <fullName evidence="10">Cytochrome P450</fullName>
    </recommendedName>
</protein>
<keyword evidence="3" id="KW-0349">Heme</keyword>
<dbReference type="InterPro" id="IPR001128">
    <property type="entry name" value="Cyt_P450"/>
</dbReference>
<evidence type="ECO:0000313" key="8">
    <source>
        <dbReference type="EMBL" id="CAB3258768.1"/>
    </source>
</evidence>
<dbReference type="Proteomes" id="UP000494106">
    <property type="component" value="Unassembled WGS sequence"/>
</dbReference>
<accession>A0A8S1BGF1</accession>
<dbReference type="InterPro" id="IPR050196">
    <property type="entry name" value="Cytochrome_P450_Monoox"/>
</dbReference>
<comment type="caution">
    <text evidence="8">The sequence shown here is derived from an EMBL/GenBank/DDBJ whole genome shotgun (WGS) entry which is preliminary data.</text>
</comment>
<keyword evidence="6" id="KW-0408">Iron</keyword>
<keyword evidence="4" id="KW-0479">Metal-binding</keyword>
<dbReference type="PANTHER" id="PTHR24291">
    <property type="entry name" value="CYTOCHROME P450 FAMILY 4"/>
    <property type="match status" value="1"/>
</dbReference>
<evidence type="ECO:0000256" key="2">
    <source>
        <dbReference type="ARBA" id="ARBA00010617"/>
    </source>
</evidence>
<dbReference type="GO" id="GO:0020037">
    <property type="term" value="F:heme binding"/>
    <property type="evidence" value="ECO:0007669"/>
    <property type="project" value="InterPro"/>
</dbReference>
<evidence type="ECO:0000256" key="4">
    <source>
        <dbReference type="ARBA" id="ARBA00022723"/>
    </source>
</evidence>
<comment type="similarity">
    <text evidence="2">Belongs to the cytochrome P450 family.</text>
</comment>
<keyword evidence="9" id="KW-1185">Reference proteome</keyword>
<evidence type="ECO:0000256" key="7">
    <source>
        <dbReference type="ARBA" id="ARBA00023033"/>
    </source>
</evidence>
<dbReference type="PANTHER" id="PTHR24291:SF177">
    <property type="entry name" value="CYTOCHROME P450 4AA1-RELATED"/>
    <property type="match status" value="1"/>
</dbReference>
<dbReference type="SUPFAM" id="SSF48264">
    <property type="entry name" value="Cytochrome P450"/>
    <property type="match status" value="1"/>
</dbReference>
<dbReference type="GO" id="GO:0005506">
    <property type="term" value="F:iron ion binding"/>
    <property type="evidence" value="ECO:0007669"/>
    <property type="project" value="InterPro"/>
</dbReference>